<feature type="non-terminal residue" evidence="17">
    <location>
        <position position="1"/>
    </location>
</feature>
<keyword evidence="12" id="KW-0594">Phospholipid biosynthesis</keyword>
<dbReference type="Pfam" id="PF01553">
    <property type="entry name" value="Acyltransferase"/>
    <property type="match status" value="1"/>
</dbReference>
<dbReference type="GO" id="GO:0004366">
    <property type="term" value="F:glycerol-3-phosphate O-acyltransferase activity"/>
    <property type="evidence" value="ECO:0007669"/>
    <property type="project" value="UniProtKB-EC"/>
</dbReference>
<evidence type="ECO:0000313" key="17">
    <source>
        <dbReference type="EMBL" id="HAC8886177.1"/>
    </source>
</evidence>
<protein>
    <recommendedName>
        <fullName evidence="6">Glycerol-3-phosphate acyltransferase</fullName>
        <ecNumber evidence="5">2.3.1.15</ecNumber>
    </recommendedName>
</protein>
<dbReference type="PANTHER" id="PTHR12563:SF17">
    <property type="entry name" value="DIHYDROXYACETONE PHOSPHATE ACYLTRANSFERASE"/>
    <property type="match status" value="1"/>
</dbReference>
<dbReference type="PANTHER" id="PTHR12563">
    <property type="entry name" value="GLYCEROL-3-PHOSPHATE ACYLTRANSFERASE"/>
    <property type="match status" value="1"/>
</dbReference>
<evidence type="ECO:0000256" key="13">
    <source>
        <dbReference type="ARBA" id="ARBA00023264"/>
    </source>
</evidence>
<dbReference type="InterPro" id="IPR028354">
    <property type="entry name" value="GPAT_PlsB"/>
</dbReference>
<evidence type="ECO:0000256" key="1">
    <source>
        <dbReference type="ARBA" id="ARBA00004413"/>
    </source>
</evidence>
<evidence type="ECO:0000256" key="12">
    <source>
        <dbReference type="ARBA" id="ARBA00023209"/>
    </source>
</evidence>
<dbReference type="Pfam" id="PF19277">
    <property type="entry name" value="GPAT_C"/>
    <property type="match status" value="1"/>
</dbReference>
<dbReference type="InterPro" id="IPR002123">
    <property type="entry name" value="Plipid/glycerol_acylTrfase"/>
</dbReference>
<dbReference type="AlphaFoldDB" id="A0A705VAZ8"/>
<reference evidence="17" key="2">
    <citation type="submission" date="2019-01" db="EMBL/GenBank/DDBJ databases">
        <authorList>
            <consortium name="NCBI Pathogen Detection Project"/>
        </authorList>
    </citation>
    <scope>NUCLEOTIDE SEQUENCE</scope>
    <source>
        <strain evidence="17">Monophasic variant of S.Typhimurium</strain>
    </source>
</reference>
<keyword evidence="14 17" id="KW-0012">Acyltransferase</keyword>
<dbReference type="EC" id="2.3.1.15" evidence="5"/>
<dbReference type="GO" id="GO:0016024">
    <property type="term" value="P:CDP-diacylglycerol biosynthetic process"/>
    <property type="evidence" value="ECO:0007669"/>
    <property type="project" value="UniProtKB-UniPathway"/>
</dbReference>
<evidence type="ECO:0000256" key="9">
    <source>
        <dbReference type="ARBA" id="ARBA00022679"/>
    </source>
</evidence>
<evidence type="ECO:0000256" key="15">
    <source>
        <dbReference type="ARBA" id="ARBA00048427"/>
    </source>
</evidence>
<keyword evidence="7" id="KW-1003">Cell membrane</keyword>
<evidence type="ECO:0000256" key="5">
    <source>
        <dbReference type="ARBA" id="ARBA00013113"/>
    </source>
</evidence>
<comment type="subcellular location">
    <subcellularLocation>
        <location evidence="1">Cell membrane</location>
        <topology evidence="1">Peripheral membrane protein</topology>
        <orientation evidence="1">Cytoplasmic side</orientation>
    </subcellularLocation>
</comment>
<dbReference type="NCBIfam" id="TIGR03703">
    <property type="entry name" value="plsB"/>
    <property type="match status" value="1"/>
</dbReference>
<keyword evidence="8" id="KW-0444">Lipid biosynthesis</keyword>
<dbReference type="CDD" id="cd07993">
    <property type="entry name" value="LPLAT_DHAPAT-like"/>
    <property type="match status" value="1"/>
</dbReference>
<dbReference type="PIRSF" id="PIRSF500064">
    <property type="entry name" value="GPAT"/>
    <property type="match status" value="1"/>
</dbReference>
<dbReference type="SMART" id="SM00563">
    <property type="entry name" value="PlsC"/>
    <property type="match status" value="1"/>
</dbReference>
<comment type="caution">
    <text evidence="17">The sequence shown here is derived from an EMBL/GenBank/DDBJ whole genome shotgun (WGS) entry which is preliminary data.</text>
</comment>
<accession>A0A705VAZ8</accession>
<evidence type="ECO:0000256" key="8">
    <source>
        <dbReference type="ARBA" id="ARBA00022516"/>
    </source>
</evidence>
<evidence type="ECO:0000256" key="6">
    <source>
        <dbReference type="ARBA" id="ARBA00013432"/>
    </source>
</evidence>
<dbReference type="InterPro" id="IPR045520">
    <property type="entry name" value="GPAT/DHAPAT_C"/>
</dbReference>
<dbReference type="GO" id="GO:0005886">
    <property type="term" value="C:plasma membrane"/>
    <property type="evidence" value="ECO:0007669"/>
    <property type="project" value="UniProtKB-SubCell"/>
</dbReference>
<proteinExistence type="inferred from homology"/>
<evidence type="ECO:0000256" key="10">
    <source>
        <dbReference type="ARBA" id="ARBA00023098"/>
    </source>
</evidence>
<evidence type="ECO:0000259" key="16">
    <source>
        <dbReference type="SMART" id="SM00563"/>
    </source>
</evidence>
<name>A0A705VAZ8_SALER</name>
<dbReference type="UniPathway" id="UPA00557">
    <property type="reaction ID" value="UER00612"/>
</dbReference>
<dbReference type="EMBL" id="DAAMZM010000110">
    <property type="protein sequence ID" value="HAC8886177.1"/>
    <property type="molecule type" value="Genomic_DNA"/>
</dbReference>
<comment type="pathway">
    <text evidence="3">Lipid metabolism.</text>
</comment>
<reference evidence="17" key="1">
    <citation type="journal article" date="2018" name="Genome Biol.">
        <title>SKESA: strategic k-mer extension for scrupulous assemblies.</title>
        <authorList>
            <person name="Souvorov A."/>
            <person name="Agarwala R."/>
            <person name="Lipman D.J."/>
        </authorList>
    </citation>
    <scope>NUCLEOTIDE SEQUENCE</scope>
    <source>
        <strain evidence="17">Monophasic variant of S.Typhimurium</strain>
    </source>
</reference>
<dbReference type="InterPro" id="IPR022284">
    <property type="entry name" value="GPAT/DHAPAT"/>
</dbReference>
<keyword evidence="9 17" id="KW-0808">Transferase</keyword>
<gene>
    <name evidence="17" type="primary">plsB</name>
    <name evidence="17" type="ORF">G0J04_19880</name>
</gene>
<evidence type="ECO:0000256" key="11">
    <source>
        <dbReference type="ARBA" id="ARBA00023136"/>
    </source>
</evidence>
<keyword evidence="13" id="KW-1208">Phospholipid metabolism</keyword>
<evidence type="ECO:0000256" key="7">
    <source>
        <dbReference type="ARBA" id="ARBA00022475"/>
    </source>
</evidence>
<evidence type="ECO:0000256" key="14">
    <source>
        <dbReference type="ARBA" id="ARBA00023315"/>
    </source>
</evidence>
<keyword evidence="11" id="KW-0472">Membrane</keyword>
<comment type="catalytic activity">
    <reaction evidence="15">
        <text>sn-glycerol 3-phosphate + an acyl-CoA = a 1-acyl-sn-glycero-3-phosphate + CoA</text>
        <dbReference type="Rhea" id="RHEA:15325"/>
        <dbReference type="ChEBI" id="CHEBI:57287"/>
        <dbReference type="ChEBI" id="CHEBI:57597"/>
        <dbReference type="ChEBI" id="CHEBI:57970"/>
        <dbReference type="ChEBI" id="CHEBI:58342"/>
        <dbReference type="EC" id="2.3.1.15"/>
    </reaction>
</comment>
<dbReference type="InterPro" id="IPR041728">
    <property type="entry name" value="GPAT/DHAPAT_LPLAT"/>
</dbReference>
<feature type="domain" description="Phospholipid/glycerol acyltransferase" evidence="16">
    <location>
        <begin position="30"/>
        <end position="157"/>
    </location>
</feature>
<evidence type="ECO:0000256" key="2">
    <source>
        <dbReference type="ARBA" id="ARBA00004765"/>
    </source>
</evidence>
<evidence type="ECO:0000256" key="4">
    <source>
        <dbReference type="ARBA" id="ARBA00007937"/>
    </source>
</evidence>
<dbReference type="NCBIfam" id="NF003441">
    <property type="entry name" value="PRK04974.1"/>
    <property type="match status" value="1"/>
</dbReference>
<dbReference type="GO" id="GO:0006631">
    <property type="term" value="P:fatty acid metabolic process"/>
    <property type="evidence" value="ECO:0007669"/>
    <property type="project" value="TreeGrafter"/>
</dbReference>
<keyword evidence="10" id="KW-0443">Lipid metabolism</keyword>
<dbReference type="PIRSF" id="PIRSF000437">
    <property type="entry name" value="GPAT_DHAPAT"/>
    <property type="match status" value="1"/>
</dbReference>
<evidence type="ECO:0000256" key="3">
    <source>
        <dbReference type="ARBA" id="ARBA00005189"/>
    </source>
</evidence>
<comment type="similarity">
    <text evidence="4">Belongs to the GPAT/DAPAT family.</text>
</comment>
<dbReference type="SUPFAM" id="SSF69593">
    <property type="entry name" value="Glycerol-3-phosphate (1)-acyltransferase"/>
    <property type="match status" value="1"/>
</dbReference>
<organism evidence="17">
    <name type="scientific">Salmonella enterica</name>
    <name type="common">Salmonella choleraesuis</name>
    <dbReference type="NCBI Taxonomy" id="28901"/>
    <lineage>
        <taxon>Bacteria</taxon>
        <taxon>Pseudomonadati</taxon>
        <taxon>Pseudomonadota</taxon>
        <taxon>Gammaproteobacteria</taxon>
        <taxon>Enterobacterales</taxon>
        <taxon>Enterobacteriaceae</taxon>
        <taxon>Salmonella</taxon>
    </lineage>
</organism>
<comment type="pathway">
    <text evidence="2">Phospholipid metabolism; CDP-diacylglycerol biosynthesis; CDP-diacylglycerol from sn-glycerol 3-phosphate: step 1/3.</text>
</comment>
<sequence>LGFTWNRLYQGINVHNAERVRQLAHDGHEIVYVPCHRSHMDYLLLSYVLYHQGLVPPHIAAGINLNFWPAGPIFRRLGAFFIRRTFKGNKLYSTVFREYLGELFSRGYSVEYFVEGGRSRTGRLLDPKTGTLSMTIQAMLRGGTRPITLVPIYIGYEHVMEVGTYAKELRGATKEKESLPQMLKGLSKLRNLGQGYVNFGEPMPLMTYLNQHVPEWRESIDPIEAIRPAWLTPTVNSIAADLMVRINNAGAANAMNLCCTALLASRQRSLTREQLTEQLDCYLDLMRNVPYSTDSTVPAASAGELIAHALQMNKFEVEKDTIGDIIILPREQAVLMTYYRNNIAHMLIMPSLMAAIITQHRRISRDALQQHVEALYPMLKAELFLRWEREELASVIDALASEMQRQGLITLQDDELHINPTHSRTLQLLAAGARETLQRYAITFWLLSANPSINRSTLEKESRTVAQRLSVLHGINAPEFFDKAVFSSLVLTLRDEGYISDTGDAEPAETMKIYQMLADLITSDVRLTIESATQGE</sequence>